<dbReference type="GO" id="GO:0061630">
    <property type="term" value="F:ubiquitin protein ligase activity"/>
    <property type="evidence" value="ECO:0007669"/>
    <property type="project" value="TreeGrafter"/>
</dbReference>
<dbReference type="Pfam" id="PF09814">
    <property type="entry name" value="HECT_2"/>
    <property type="match status" value="1"/>
</dbReference>
<accession>A0A0G2G071</accession>
<keyword evidence="2" id="KW-1185">Reference proteome</keyword>
<dbReference type="GO" id="GO:0005634">
    <property type="term" value="C:nucleus"/>
    <property type="evidence" value="ECO:0007669"/>
    <property type="project" value="TreeGrafter"/>
</dbReference>
<dbReference type="GO" id="GO:0051865">
    <property type="term" value="P:protein autoubiquitination"/>
    <property type="evidence" value="ECO:0007669"/>
    <property type="project" value="TreeGrafter"/>
</dbReference>
<name>A0A0G2G071_PHACM</name>
<dbReference type="EMBL" id="LCWF01000148">
    <property type="protein sequence ID" value="KKY17343.1"/>
    <property type="molecule type" value="Genomic_DNA"/>
</dbReference>
<dbReference type="InterPro" id="IPR019193">
    <property type="entry name" value="UBQ-conj_enz_E2-bd_prot"/>
</dbReference>
<dbReference type="GO" id="GO:0030332">
    <property type="term" value="F:cyclin binding"/>
    <property type="evidence" value="ECO:0007669"/>
    <property type="project" value="TreeGrafter"/>
</dbReference>
<proteinExistence type="predicted"/>
<dbReference type="GO" id="GO:0000151">
    <property type="term" value="C:ubiquitin ligase complex"/>
    <property type="evidence" value="ECO:0007669"/>
    <property type="project" value="TreeGrafter"/>
</dbReference>
<dbReference type="PANTHER" id="PTHR31531">
    <property type="entry name" value="E3 UBIQUITIN-PROTEIN LIGASE E3D FAMILY MEMBER"/>
    <property type="match status" value="1"/>
</dbReference>
<comment type="caution">
    <text evidence="1">The sequence shown here is derived from an EMBL/GenBank/DDBJ whole genome shotgun (WGS) entry which is preliminary data.</text>
</comment>
<dbReference type="OrthoDB" id="386949at2759"/>
<dbReference type="GO" id="GO:0005829">
    <property type="term" value="C:cytosol"/>
    <property type="evidence" value="ECO:0007669"/>
    <property type="project" value="TreeGrafter"/>
</dbReference>
<gene>
    <name evidence="1" type="ORF">UCRPC4_g05666</name>
</gene>
<dbReference type="GO" id="GO:0031624">
    <property type="term" value="F:ubiquitin conjugating enzyme binding"/>
    <property type="evidence" value="ECO:0007669"/>
    <property type="project" value="TreeGrafter"/>
</dbReference>
<dbReference type="Proteomes" id="UP000053317">
    <property type="component" value="Unassembled WGS sequence"/>
</dbReference>
<sequence>MADINLYAEVLQNIGQITLYASFQTDKNEGTTVDISSDRRFISVTHDGTTAQLLLPLAVSGTAQVTIPAERAKDVSLRLALEDTNAVTTRFEDLGSEEPWSAAKFTPSGRLRCLNCERPVTRSDAIFTWKDLPSENWAEMMDFWHCHRPHDEDKPSTGNENEAAQAKGYGAANRVRATKGTAFVDVSSFLLSKEDCIDLKVSALLLFDLYFLLHTVDIKKAAKAVAFRRLYNALATDTDVLE</sequence>
<protein>
    <submittedName>
        <fullName evidence="1">Putative ubiquitin-conjugating enzyme e2c-binding protein</fullName>
    </submittedName>
</protein>
<reference evidence="1 2" key="2">
    <citation type="submission" date="2015-05" db="EMBL/GenBank/DDBJ databases">
        <authorList>
            <person name="Morales-Cruz A."/>
            <person name="Amrine K.C."/>
            <person name="Cantu D."/>
        </authorList>
    </citation>
    <scope>NUCLEOTIDE SEQUENCE [LARGE SCALE GENOMIC DNA]</scope>
    <source>
        <strain evidence="1">UCRPC4</strain>
    </source>
</reference>
<dbReference type="PANTHER" id="PTHR31531:SF2">
    <property type="entry name" value="E3 UBIQUITIN-PROTEIN LIGASE E3D"/>
    <property type="match status" value="1"/>
</dbReference>
<dbReference type="AlphaFoldDB" id="A0A0G2G071"/>
<dbReference type="GO" id="GO:0006513">
    <property type="term" value="P:protein monoubiquitination"/>
    <property type="evidence" value="ECO:0007669"/>
    <property type="project" value="TreeGrafter"/>
</dbReference>
<reference evidence="1 2" key="1">
    <citation type="submission" date="2015-05" db="EMBL/GenBank/DDBJ databases">
        <title>Distinctive expansion of gene families associated with plant cell wall degradation and secondary metabolism in the genomes of grapevine trunk pathogens.</title>
        <authorList>
            <person name="Lawrence D.P."/>
            <person name="Travadon R."/>
            <person name="Rolshausen P.E."/>
            <person name="Baumgartner K."/>
        </authorList>
    </citation>
    <scope>NUCLEOTIDE SEQUENCE [LARGE SCALE GENOMIC DNA]</scope>
    <source>
        <strain evidence="1">UCRPC4</strain>
    </source>
</reference>
<organism evidence="1 2">
    <name type="scientific">Phaeomoniella chlamydospora</name>
    <name type="common">Phaeoacremonium chlamydosporum</name>
    <dbReference type="NCBI Taxonomy" id="158046"/>
    <lineage>
        <taxon>Eukaryota</taxon>
        <taxon>Fungi</taxon>
        <taxon>Dikarya</taxon>
        <taxon>Ascomycota</taxon>
        <taxon>Pezizomycotina</taxon>
        <taxon>Eurotiomycetes</taxon>
        <taxon>Chaetothyriomycetidae</taxon>
        <taxon>Phaeomoniellales</taxon>
        <taxon>Phaeomoniellaceae</taxon>
        <taxon>Phaeomoniella</taxon>
    </lineage>
</organism>
<dbReference type="GO" id="GO:0043161">
    <property type="term" value="P:proteasome-mediated ubiquitin-dependent protein catabolic process"/>
    <property type="evidence" value="ECO:0007669"/>
    <property type="project" value="TreeGrafter"/>
</dbReference>
<evidence type="ECO:0000313" key="1">
    <source>
        <dbReference type="EMBL" id="KKY17343.1"/>
    </source>
</evidence>
<dbReference type="GO" id="GO:0000209">
    <property type="term" value="P:protein polyubiquitination"/>
    <property type="evidence" value="ECO:0007669"/>
    <property type="project" value="TreeGrafter"/>
</dbReference>
<evidence type="ECO:0000313" key="2">
    <source>
        <dbReference type="Proteomes" id="UP000053317"/>
    </source>
</evidence>